<dbReference type="EMBL" id="JJMP01000001">
    <property type="protein sequence ID" value="RYC52696.1"/>
    <property type="molecule type" value="Genomic_DNA"/>
</dbReference>
<organism evidence="1 2">
    <name type="scientific">Flagellimonas olearia</name>
    <dbReference type="NCBI Taxonomy" id="552546"/>
    <lineage>
        <taxon>Bacteria</taxon>
        <taxon>Pseudomonadati</taxon>
        <taxon>Bacteroidota</taxon>
        <taxon>Flavobacteriia</taxon>
        <taxon>Flavobacteriales</taxon>
        <taxon>Flavobacteriaceae</taxon>
        <taxon>Flagellimonas</taxon>
    </lineage>
</organism>
<name>A0A444VPP4_9FLAO</name>
<sequence>MKKSKGKDKAEFIFEHGKWTYTIERIVSKSRYGKASYVFLEISSEGNPPSTWKMEDFTPSNP</sequence>
<protein>
    <submittedName>
        <fullName evidence="1">Uncharacterized protein</fullName>
    </submittedName>
</protein>
<dbReference type="AlphaFoldDB" id="A0A444VPP4"/>
<evidence type="ECO:0000313" key="2">
    <source>
        <dbReference type="Proteomes" id="UP000290261"/>
    </source>
</evidence>
<comment type="caution">
    <text evidence="1">The sequence shown here is derived from an EMBL/GenBank/DDBJ whole genome shotgun (WGS) entry which is preliminary data.</text>
</comment>
<dbReference type="Proteomes" id="UP000290261">
    <property type="component" value="Unassembled WGS sequence"/>
</dbReference>
<dbReference type="RefSeq" id="WP_129652434.1">
    <property type="nucleotide sequence ID" value="NZ_ML142907.1"/>
</dbReference>
<accession>A0A444VPP4</accession>
<evidence type="ECO:0000313" key="1">
    <source>
        <dbReference type="EMBL" id="RYC52696.1"/>
    </source>
</evidence>
<reference evidence="1 2" key="1">
    <citation type="submission" date="2014-04" db="EMBL/GenBank/DDBJ databases">
        <title>Whole genome of Muricauda olearia.</title>
        <authorList>
            <person name="Zhang X.-H."/>
            <person name="Tang K."/>
        </authorList>
    </citation>
    <scope>NUCLEOTIDE SEQUENCE [LARGE SCALE GENOMIC DNA]</scope>
    <source>
        <strain evidence="1 2">Th120</strain>
    </source>
</reference>
<proteinExistence type="predicted"/>
<keyword evidence="2" id="KW-1185">Reference proteome</keyword>
<gene>
    <name evidence="1" type="ORF">DN53_00315</name>
</gene>